<feature type="compositionally biased region" description="Basic and acidic residues" evidence="1">
    <location>
        <begin position="192"/>
        <end position="203"/>
    </location>
</feature>
<evidence type="ECO:0008006" key="4">
    <source>
        <dbReference type="Google" id="ProtNLM"/>
    </source>
</evidence>
<protein>
    <recommendedName>
        <fullName evidence="4">BAH domain-containing protein</fullName>
    </recommendedName>
</protein>
<dbReference type="Proteomes" id="UP000799766">
    <property type="component" value="Unassembled WGS sequence"/>
</dbReference>
<dbReference type="EMBL" id="MU001681">
    <property type="protein sequence ID" value="KAF2457060.1"/>
    <property type="molecule type" value="Genomic_DNA"/>
</dbReference>
<gene>
    <name evidence="2" type="ORF">BDY21DRAFT_371896</name>
</gene>
<accession>A0A6A6NZ96</accession>
<dbReference type="AlphaFoldDB" id="A0A6A6NZ96"/>
<evidence type="ECO:0000313" key="3">
    <source>
        <dbReference type="Proteomes" id="UP000799766"/>
    </source>
</evidence>
<feature type="region of interest" description="Disordered" evidence="1">
    <location>
        <begin position="393"/>
        <end position="414"/>
    </location>
</feature>
<dbReference type="InterPro" id="IPR043151">
    <property type="entry name" value="BAH_sf"/>
</dbReference>
<feature type="compositionally biased region" description="Polar residues" evidence="1">
    <location>
        <begin position="85"/>
        <end position="95"/>
    </location>
</feature>
<keyword evidence="3" id="KW-1185">Reference proteome</keyword>
<name>A0A6A6NZ96_9PEZI</name>
<feature type="region of interest" description="Disordered" evidence="1">
    <location>
        <begin position="1"/>
        <end position="265"/>
    </location>
</feature>
<reference evidence="2" key="1">
    <citation type="journal article" date="2020" name="Stud. Mycol.">
        <title>101 Dothideomycetes genomes: a test case for predicting lifestyles and emergence of pathogens.</title>
        <authorList>
            <person name="Haridas S."/>
            <person name="Albert R."/>
            <person name="Binder M."/>
            <person name="Bloem J."/>
            <person name="Labutti K."/>
            <person name="Salamov A."/>
            <person name="Andreopoulos B."/>
            <person name="Baker S."/>
            <person name="Barry K."/>
            <person name="Bills G."/>
            <person name="Bluhm B."/>
            <person name="Cannon C."/>
            <person name="Castanera R."/>
            <person name="Culley D."/>
            <person name="Daum C."/>
            <person name="Ezra D."/>
            <person name="Gonzalez J."/>
            <person name="Henrissat B."/>
            <person name="Kuo A."/>
            <person name="Liang C."/>
            <person name="Lipzen A."/>
            <person name="Lutzoni F."/>
            <person name="Magnuson J."/>
            <person name="Mondo S."/>
            <person name="Nolan M."/>
            <person name="Ohm R."/>
            <person name="Pangilinan J."/>
            <person name="Park H.-J."/>
            <person name="Ramirez L."/>
            <person name="Alfaro M."/>
            <person name="Sun H."/>
            <person name="Tritt A."/>
            <person name="Yoshinaga Y."/>
            <person name="Zwiers L.-H."/>
            <person name="Turgeon B."/>
            <person name="Goodwin S."/>
            <person name="Spatafora J."/>
            <person name="Crous P."/>
            <person name="Grigoriev I."/>
        </authorList>
    </citation>
    <scope>NUCLEOTIDE SEQUENCE</scope>
    <source>
        <strain evidence="2">ATCC 16933</strain>
    </source>
</reference>
<organism evidence="2 3">
    <name type="scientific">Lineolata rhizophorae</name>
    <dbReference type="NCBI Taxonomy" id="578093"/>
    <lineage>
        <taxon>Eukaryota</taxon>
        <taxon>Fungi</taxon>
        <taxon>Dikarya</taxon>
        <taxon>Ascomycota</taxon>
        <taxon>Pezizomycotina</taxon>
        <taxon>Dothideomycetes</taxon>
        <taxon>Dothideomycetes incertae sedis</taxon>
        <taxon>Lineolatales</taxon>
        <taxon>Lineolataceae</taxon>
        <taxon>Lineolata</taxon>
    </lineage>
</organism>
<feature type="compositionally biased region" description="Basic and acidic residues" evidence="1">
    <location>
        <begin position="220"/>
        <end position="236"/>
    </location>
</feature>
<dbReference type="Gene3D" id="2.30.30.490">
    <property type="match status" value="1"/>
</dbReference>
<proteinExistence type="predicted"/>
<sequence length="466" mass="50369">MGVPSPSIEETAAKAISSSTTAGDGQAKPTPSRNLAKMTGSSLTARSDGVRPGQAAPIPRPAVPSADRMPGRLLQDRFLCGLPFSTGNRGLNQSDNDSDDEIPSIDSLYPDRSPPKPPPGRVSQNSEPEVIDLTDEPDGEDEIERLRSGATGPRDVVGSTAGRFGGNEPPATEQPDPTARASASPTEMLDSQELKELRERSLNERSCASSDAHRSKRRLRGNDAPDTAIHEERPERLIATNAGVSAQKSRRPSTGPGQAALSPGAGRATFGQIIKMAIDDEEKKAVRATTPTKDVWYFSEGDYLYVKLTGEDDAQRPPIAVVTKIISGDQVNCLWAYHPSEVVNPRGIQFGENEIVLSLDHRQSLSIANLDGVVAGQKEQRGPESEILLLTPEDPDAERALSPPQQGMKSRHSSVAPREWPVLDVCRLKAYKLEGMPWGEVVRQVTDRPEEEVQAQWDLLHAAQAL</sequence>
<evidence type="ECO:0000313" key="2">
    <source>
        <dbReference type="EMBL" id="KAF2457060.1"/>
    </source>
</evidence>
<feature type="compositionally biased region" description="Acidic residues" evidence="1">
    <location>
        <begin position="129"/>
        <end position="143"/>
    </location>
</feature>
<evidence type="ECO:0000256" key="1">
    <source>
        <dbReference type="SAM" id="MobiDB-lite"/>
    </source>
</evidence>
<feature type="compositionally biased region" description="Polar residues" evidence="1">
    <location>
        <begin position="29"/>
        <end position="45"/>
    </location>
</feature>
<feature type="compositionally biased region" description="Low complexity" evidence="1">
    <location>
        <begin position="7"/>
        <end position="22"/>
    </location>
</feature>